<dbReference type="Proteomes" id="UP001497516">
    <property type="component" value="Chromosome 9"/>
</dbReference>
<feature type="compositionally biased region" description="Polar residues" evidence="2">
    <location>
        <begin position="87"/>
        <end position="110"/>
    </location>
</feature>
<accession>A0AAV2GS52</accession>
<evidence type="ECO:0000256" key="1">
    <source>
        <dbReference type="SAM" id="Coils"/>
    </source>
</evidence>
<evidence type="ECO:0000256" key="2">
    <source>
        <dbReference type="SAM" id="MobiDB-lite"/>
    </source>
</evidence>
<organism evidence="3 4">
    <name type="scientific">Linum trigynum</name>
    <dbReference type="NCBI Taxonomy" id="586398"/>
    <lineage>
        <taxon>Eukaryota</taxon>
        <taxon>Viridiplantae</taxon>
        <taxon>Streptophyta</taxon>
        <taxon>Embryophyta</taxon>
        <taxon>Tracheophyta</taxon>
        <taxon>Spermatophyta</taxon>
        <taxon>Magnoliopsida</taxon>
        <taxon>eudicotyledons</taxon>
        <taxon>Gunneridae</taxon>
        <taxon>Pentapetalae</taxon>
        <taxon>rosids</taxon>
        <taxon>fabids</taxon>
        <taxon>Malpighiales</taxon>
        <taxon>Linaceae</taxon>
        <taxon>Linum</taxon>
    </lineage>
</organism>
<feature type="coiled-coil region" evidence="1">
    <location>
        <begin position="423"/>
        <end position="450"/>
    </location>
</feature>
<feature type="compositionally biased region" description="Polar residues" evidence="2">
    <location>
        <begin position="136"/>
        <end position="147"/>
    </location>
</feature>
<feature type="region of interest" description="Disordered" evidence="2">
    <location>
        <begin position="136"/>
        <end position="161"/>
    </location>
</feature>
<gene>
    <name evidence="3" type="ORF">LTRI10_LOCUS51743</name>
</gene>
<dbReference type="AlphaFoldDB" id="A0AAV2GS52"/>
<dbReference type="EMBL" id="OZ034822">
    <property type="protein sequence ID" value="CAL1412448.1"/>
    <property type="molecule type" value="Genomic_DNA"/>
</dbReference>
<evidence type="ECO:0000313" key="3">
    <source>
        <dbReference type="EMBL" id="CAL1412448.1"/>
    </source>
</evidence>
<reference evidence="3 4" key="1">
    <citation type="submission" date="2024-04" db="EMBL/GenBank/DDBJ databases">
        <authorList>
            <person name="Fracassetti M."/>
        </authorList>
    </citation>
    <scope>NUCLEOTIDE SEQUENCE [LARGE SCALE GENOMIC DNA]</scope>
</reference>
<evidence type="ECO:0008006" key="5">
    <source>
        <dbReference type="Google" id="ProtNLM"/>
    </source>
</evidence>
<dbReference type="InterPro" id="IPR004252">
    <property type="entry name" value="Probable_transposase_24"/>
</dbReference>
<dbReference type="PANTHER" id="PTHR33499">
    <property type="entry name" value="OS12G0282400 PROTEIN-RELATED"/>
    <property type="match status" value="1"/>
</dbReference>
<protein>
    <recommendedName>
        <fullName evidence="5">No apical meristem-associated C-terminal domain-containing protein</fullName>
    </recommendedName>
</protein>
<feature type="region of interest" description="Disordered" evidence="2">
    <location>
        <begin position="1"/>
        <end position="124"/>
    </location>
</feature>
<evidence type="ECO:0000313" key="4">
    <source>
        <dbReference type="Proteomes" id="UP001497516"/>
    </source>
</evidence>
<proteinExistence type="predicted"/>
<dbReference type="PANTHER" id="PTHR33499:SF11">
    <property type="entry name" value="NO APICAL MERISTEM-ASSOCIATED C-TERMINAL DOMAIN-CONTAINING PROTEIN"/>
    <property type="match status" value="1"/>
</dbReference>
<feature type="compositionally biased region" description="Low complexity" evidence="2">
    <location>
        <begin position="32"/>
        <end position="41"/>
    </location>
</feature>
<sequence length="480" mass="53849">MAPGPAKTKKGQISSGFMPKRNSVLDAPIAPPKSTTSSSSIKGHKGIGGTFQTNEKPTHRLQALMQARTDMKKELLAAGKEPPSKTPGPSTQAPDSGVSSRTLEPPSSSAPVGDQPKNENTSDPCETAFEENIQQQTDASGETTQNKKPVRGHSRGVELNKEIERTGKKREVAIHPVFGRPVTRLESSALASSLGNIAHLFFWPINKNRDKDRILDEVILMLEVKLNLGDIRENGVEMEKLWGLFQNAVRRRRADTKRDFYTNKAHPRQNKPPYLSQEKWDDLCDHWGTKKVQGIAEANTSNRGQVVNLNTQGSVAYVCLYEEQKSKAENGGMSKMEFYKWQDTKDTGEWRTPSKKENYEKMQFLVESTRDTEDPISEDEAFHTILGYKSGYCHGLGIGQSPPKKRSRAALDYAQFTQVLKENEQLVADKELLQERCTNLEGKVIELDEKQTVADLQISRFEKIANYIKDKNIFGDLDLW</sequence>
<keyword evidence="4" id="KW-1185">Reference proteome</keyword>
<name>A0AAV2GS52_9ROSI</name>
<keyword evidence="1" id="KW-0175">Coiled coil</keyword>
<dbReference type="Pfam" id="PF03004">
    <property type="entry name" value="Transposase_24"/>
    <property type="match status" value="1"/>
</dbReference>